<evidence type="ECO:0000256" key="12">
    <source>
        <dbReference type="ARBA" id="ARBA00023014"/>
    </source>
</evidence>
<evidence type="ECO:0000256" key="19">
    <source>
        <dbReference type="ARBA" id="ARBA00044998"/>
    </source>
</evidence>
<dbReference type="PANTHER" id="PTHR11472:SF41">
    <property type="entry name" value="ATP-DEPENDENT DNA HELICASE DDX11-RELATED"/>
    <property type="match status" value="1"/>
</dbReference>
<dbReference type="GO" id="GO:0005524">
    <property type="term" value="F:ATP binding"/>
    <property type="evidence" value="ECO:0007669"/>
    <property type="project" value="UniProtKB-KW"/>
</dbReference>
<dbReference type="InterPro" id="IPR014013">
    <property type="entry name" value="Helic_SF1/SF2_ATP-bd_DinG/Rad3"/>
</dbReference>
<keyword evidence="16" id="KW-0131">Cell cycle</keyword>
<feature type="region of interest" description="Disordered" evidence="23">
    <location>
        <begin position="1367"/>
        <end position="1391"/>
    </location>
</feature>
<feature type="compositionally biased region" description="Basic and acidic residues" evidence="23">
    <location>
        <begin position="541"/>
        <end position="563"/>
    </location>
</feature>
<keyword evidence="13" id="KW-0238">DNA-binding</keyword>
<dbReference type="GO" id="GO:0043139">
    <property type="term" value="F:5'-3' DNA helicase activity"/>
    <property type="evidence" value="ECO:0007669"/>
    <property type="project" value="UniProtKB-EC"/>
</dbReference>
<keyword evidence="12" id="KW-0411">Iron-sulfur</keyword>
<dbReference type="GO" id="GO:0003677">
    <property type="term" value="F:DNA binding"/>
    <property type="evidence" value="ECO:0007669"/>
    <property type="project" value="UniProtKB-KW"/>
</dbReference>
<dbReference type="Gene3D" id="3.40.50.300">
    <property type="entry name" value="P-loop containing nucleotide triphosphate hydrolases"/>
    <property type="match status" value="2"/>
</dbReference>
<keyword evidence="8" id="KW-0378">Hydrolase</keyword>
<dbReference type="Gene3D" id="3.30.559.10">
    <property type="entry name" value="Chloramphenicol acetyltransferase-like domain"/>
    <property type="match status" value="2"/>
</dbReference>
<dbReference type="EMBL" id="JH795729">
    <property type="protein sequence ID" value="ELQ67113.1"/>
    <property type="molecule type" value="Genomic_DNA"/>
</dbReference>
<feature type="compositionally biased region" description="Low complexity" evidence="23">
    <location>
        <begin position="522"/>
        <end position="540"/>
    </location>
</feature>
<dbReference type="InterPro" id="IPR010614">
    <property type="entry name" value="RAD3-like_helicase_DEAD"/>
</dbReference>
<feature type="region of interest" description="Disordered" evidence="23">
    <location>
        <begin position="797"/>
        <end position="816"/>
    </location>
</feature>
<dbReference type="CDD" id="cd18788">
    <property type="entry name" value="SF2_C_XPD"/>
    <property type="match status" value="1"/>
</dbReference>
<dbReference type="InterPro" id="IPR006555">
    <property type="entry name" value="ATP-dep_Helicase_C"/>
</dbReference>
<dbReference type="FunFam" id="3.40.50.300:FF:002774">
    <property type="entry name" value="ATP-dependent DNA helicase chl1"/>
    <property type="match status" value="1"/>
</dbReference>
<comment type="catalytic activity">
    <reaction evidence="22">
        <text>ATP + H2O = ADP + phosphate + H(+)</text>
        <dbReference type="Rhea" id="RHEA:13065"/>
        <dbReference type="ChEBI" id="CHEBI:15377"/>
        <dbReference type="ChEBI" id="CHEBI:15378"/>
        <dbReference type="ChEBI" id="CHEBI:30616"/>
        <dbReference type="ChEBI" id="CHEBI:43474"/>
        <dbReference type="ChEBI" id="CHEBI:456216"/>
        <dbReference type="EC" id="5.6.2.3"/>
    </reaction>
</comment>
<feature type="domain" description="Helicase ATP-binding" evidence="24">
    <location>
        <begin position="684"/>
        <end position="1000"/>
    </location>
</feature>
<evidence type="ECO:0000256" key="16">
    <source>
        <dbReference type="ARBA" id="ARBA00023306"/>
    </source>
</evidence>
<evidence type="ECO:0000256" key="2">
    <source>
        <dbReference type="ARBA" id="ARBA00004123"/>
    </source>
</evidence>
<dbReference type="GO" id="GO:0006139">
    <property type="term" value="P:nucleobase-containing compound metabolic process"/>
    <property type="evidence" value="ECO:0007669"/>
    <property type="project" value="InterPro"/>
</dbReference>
<evidence type="ECO:0000313" key="25">
    <source>
        <dbReference type="EMBL" id="ELQ67113.1"/>
    </source>
</evidence>
<feature type="region of interest" description="Disordered" evidence="23">
    <location>
        <begin position="517"/>
        <end position="568"/>
    </location>
</feature>
<evidence type="ECO:0000256" key="10">
    <source>
        <dbReference type="ARBA" id="ARBA00022840"/>
    </source>
</evidence>
<dbReference type="NCBIfam" id="TIGR00604">
    <property type="entry name" value="rad3"/>
    <property type="match status" value="1"/>
</dbReference>
<dbReference type="InterPro" id="IPR027417">
    <property type="entry name" value="P-loop_NTPase"/>
</dbReference>
<protein>
    <recommendedName>
        <fullName evidence="5">ATP-dependent DNA helicase CHL1</fullName>
        <ecNumber evidence="18">5.6.2.3</ecNumber>
    </recommendedName>
    <alternativeName>
        <fullName evidence="4">ATP-dependent DNA helicase chl1</fullName>
    </alternativeName>
    <alternativeName>
        <fullName evidence="17">Chromosome loss protein 1</fullName>
    </alternativeName>
    <alternativeName>
        <fullName evidence="19 20">DNA 5'-3' helicase CHL1</fullName>
    </alternativeName>
</protein>
<evidence type="ECO:0000256" key="21">
    <source>
        <dbReference type="ARBA" id="ARBA00045702"/>
    </source>
</evidence>
<dbReference type="GO" id="GO:0034085">
    <property type="term" value="P:establishment of sister chromatid cohesion"/>
    <property type="evidence" value="ECO:0007669"/>
    <property type="project" value="TreeGrafter"/>
</dbReference>
<keyword evidence="6" id="KW-0479">Metal-binding</keyword>
<evidence type="ECO:0000256" key="18">
    <source>
        <dbReference type="ARBA" id="ARBA00044969"/>
    </source>
</evidence>
<evidence type="ECO:0000256" key="4">
    <source>
        <dbReference type="ARBA" id="ARBA00016387"/>
    </source>
</evidence>
<evidence type="ECO:0000256" key="17">
    <source>
        <dbReference type="ARBA" id="ARBA00029709"/>
    </source>
</evidence>
<dbReference type="GO" id="GO:0016818">
    <property type="term" value="F:hydrolase activity, acting on acid anhydrides, in phosphorus-containing anhydrides"/>
    <property type="evidence" value="ECO:0007669"/>
    <property type="project" value="InterPro"/>
</dbReference>
<sequence length="1493" mass="164509">MKGFLRDMGFGRAPHNPTDDVFQLNVMDRAGAISNMMGWTMLRFDQVLDPVMLRETLVSVIKTGDWRKLGGRFRRNSKGHLEIHVPKEFTEQRPALGFSHAVHTCRVQDHELGRQLPTYEPEEICLAPSPVTFHEFAQPEGVPQTLNDYLCSDLPQLWLHIVSFEDATLTCLTWPHATMDGAGLSELLMAWAYTLAGLPKEVPPCLSLKYDLLDDLVSDAPDRIVIKDEKYFNADKVVSFAIMRIMWLVMLVLRAFFAPKKECRNIWVPKRVMDKIRQEALAGLEAANEGGELGFSEGLTSTPSSAASAKKGKEYAHNALFPAGIVPDRASGRPFISESDALIAFFTRVASRALPAKSRRTVNISIILNIRDRLPTLTARLPKPGVFVSNLAMSIQALVPAQAVIPKTRKGPVAEENFSSLGLTAASVRSSLHAGLTEPQLRALAKVQLKAYKARLIGFPILGGIDSFQVLFSSLKVGPLFEMNVFAPAIVKKDEEKPPVDKGKVVEAVADAASQLADKSTGSAGEEAAAAAAAAGSSGEMSEKTEEVTPAPSEEKKTEVSKETRKKLPKGCTPVGILVIPRDSSFMLAKMQLFIFARGANGAWVQGTLQPEHWKVVEEELKEIDRRSLWCSPAWRRASGHLGKPNRNASSTTNEPDWVVEQALHRKREELSKRWQEREERLKQIREKEQRDEKRAAKRRRLLEEDRPVRPRGQAPHEDEDEFLLDWEGGSGGAPGLDDASGGFSKETRDLLEKVGLGFSKQDTGADDDIEENVKIFYTSRTHSQLTQFISELRRPNFPSSFPGADEPSLSKTETGTRECVKHVPLSSRQKLCINPAVARLGSVAAINDRCTELQKSKAKSEGKRCPYVPSQDNLSETHQFRDASLATIPDIEDAHKLGKSLQVCPYYATRTAIPGAEIVTLPYPLLLQKSARDALGIELQGSVVVVDEAHNIMDAIAGVHSAEIRLEDLRRGREMLSIYAKRFGKKLKAENRIMVGQVARVIQGLSEWLERALEQSVEHGIIDPRVLLKTKGMDQIDMFALISYIQESKLAYKIESYAAHVDELEEASKGQKKTIRTSPVLHNLSSFLLALTNLSTEGRIFFEKVVVDGGSKQYDIKLSYMLLSPTYAFSSIATSARAVILAGGTMSPFQDYETHLFPSHPQHKITKLSCGHVIPSSNLCVWTLASMRPATPAGNSDLFEFSFQKRRDKTMIQQLGTAILNICSAVPDGVVVFFPSYGYLDEVVAALQQKLAATGTAPNSSIWDKLQSRKAVFRETKGGSSDQVLEDYSNAILGEKDAEGKQRSPSQNGALLLSVVGGKMSEGINFSDRLGRCVVIVGLPYPNVASPEWKARMEYIDSSTVAGLLDKQNGTTAGDVSARESTPSATVTKPPSTITREQAAAAGKQAARDFYENACMRAVNQSIGRAIRHRGDYAAIVLLDRRFGTERIRAKLPGWIRCAMAPIGSNEKTGLPGLMGTLNKFFREKKASVEDQ</sequence>
<evidence type="ECO:0000256" key="9">
    <source>
        <dbReference type="ARBA" id="ARBA00022806"/>
    </source>
</evidence>
<proteinExistence type="inferred from homology"/>
<evidence type="ECO:0000256" key="3">
    <source>
        <dbReference type="ARBA" id="ARBA00008435"/>
    </source>
</evidence>
<dbReference type="PANTHER" id="PTHR11472">
    <property type="entry name" value="DNA REPAIR DEAD HELICASE RAD3/XP-D SUBFAMILY MEMBER"/>
    <property type="match status" value="1"/>
</dbReference>
<feature type="compositionally biased region" description="Polar residues" evidence="23">
    <location>
        <begin position="1369"/>
        <end position="1391"/>
    </location>
</feature>
<keyword evidence="7" id="KW-0547">Nucleotide-binding</keyword>
<evidence type="ECO:0000256" key="15">
    <source>
        <dbReference type="ARBA" id="ARBA00023242"/>
    </source>
</evidence>
<dbReference type="InterPro" id="IPR023213">
    <property type="entry name" value="CAT-like_dom_sf"/>
</dbReference>
<keyword evidence="14" id="KW-0413">Isomerase</keyword>
<keyword evidence="9" id="KW-0347">Helicase</keyword>
<comment type="cofactor">
    <cofactor evidence="1">
        <name>[4Fe-4S] cluster</name>
        <dbReference type="ChEBI" id="CHEBI:49883"/>
    </cofactor>
</comment>
<keyword evidence="15" id="KW-0539">Nucleus</keyword>
<evidence type="ECO:0000256" key="6">
    <source>
        <dbReference type="ARBA" id="ARBA00022723"/>
    </source>
</evidence>
<dbReference type="GO" id="GO:0046872">
    <property type="term" value="F:metal ion binding"/>
    <property type="evidence" value="ECO:0007669"/>
    <property type="project" value="UniProtKB-KW"/>
</dbReference>
<name>L7JG97_PYRO1</name>
<evidence type="ECO:0000256" key="1">
    <source>
        <dbReference type="ARBA" id="ARBA00001966"/>
    </source>
</evidence>
<evidence type="ECO:0000256" key="5">
    <source>
        <dbReference type="ARBA" id="ARBA00017386"/>
    </source>
</evidence>
<dbReference type="EC" id="5.6.2.3" evidence="18"/>
<accession>L7JG97</accession>
<dbReference type="SMART" id="SM00488">
    <property type="entry name" value="DEXDc2"/>
    <property type="match status" value="1"/>
</dbReference>
<dbReference type="InterPro" id="IPR013020">
    <property type="entry name" value="Rad3/Chl1-like"/>
</dbReference>
<comment type="subcellular location">
    <subcellularLocation>
        <location evidence="2">Nucleus</location>
    </subcellularLocation>
</comment>
<evidence type="ECO:0000256" key="23">
    <source>
        <dbReference type="SAM" id="MobiDB-lite"/>
    </source>
</evidence>
<keyword evidence="11" id="KW-0408">Iron</keyword>
<evidence type="ECO:0000256" key="14">
    <source>
        <dbReference type="ARBA" id="ARBA00023235"/>
    </source>
</evidence>
<dbReference type="Pfam" id="PF06733">
    <property type="entry name" value="DEAD_2"/>
    <property type="match status" value="1"/>
</dbReference>
<dbReference type="GO" id="GO:0005634">
    <property type="term" value="C:nucleus"/>
    <property type="evidence" value="ECO:0007669"/>
    <property type="project" value="UniProtKB-SubCell"/>
</dbReference>
<organism>
    <name type="scientific">Pyricularia oryzae (strain P131)</name>
    <name type="common">Rice blast fungus</name>
    <name type="synonym">Magnaporthe oryzae</name>
    <dbReference type="NCBI Taxonomy" id="1143193"/>
    <lineage>
        <taxon>Eukaryota</taxon>
        <taxon>Fungi</taxon>
        <taxon>Dikarya</taxon>
        <taxon>Ascomycota</taxon>
        <taxon>Pezizomycotina</taxon>
        <taxon>Sordariomycetes</taxon>
        <taxon>Sordariomycetidae</taxon>
        <taxon>Magnaporthales</taxon>
        <taxon>Pyriculariaceae</taxon>
        <taxon>Pyricularia</taxon>
    </lineage>
</organism>
<gene>
    <name evidence="25" type="ORF">OOW_P131scaffold00333g10</name>
</gene>
<comment type="similarity">
    <text evidence="3">Belongs to the DEAD box helicase family. DEAH subfamily. DDX11/CHL1 sub-subfamily.</text>
</comment>
<dbReference type="Pfam" id="PF13307">
    <property type="entry name" value="Helicase_C_2"/>
    <property type="match status" value="1"/>
</dbReference>
<dbReference type="GO" id="GO:0051536">
    <property type="term" value="F:iron-sulfur cluster binding"/>
    <property type="evidence" value="ECO:0007669"/>
    <property type="project" value="UniProtKB-KW"/>
</dbReference>
<evidence type="ECO:0000256" key="8">
    <source>
        <dbReference type="ARBA" id="ARBA00022801"/>
    </source>
</evidence>
<dbReference type="InterPro" id="IPR045028">
    <property type="entry name" value="DinG/Rad3-like"/>
</dbReference>
<keyword evidence="10" id="KW-0067">ATP-binding</keyword>
<comment type="function">
    <text evidence="21">ATP-dependent DNA helicase important for chromosome transmission and normal cell cycle progression in G(2)/M. May have a role in changing DNA topology to allow the loading of proteins involved in maintaining sister chromatid cohesion in the vicinity of the centromeres. Has a specific role in chromosome segregation during meiosis II.</text>
</comment>
<dbReference type="PROSITE" id="PS51193">
    <property type="entry name" value="HELICASE_ATP_BIND_2"/>
    <property type="match status" value="1"/>
</dbReference>
<reference evidence="25" key="1">
    <citation type="journal article" date="2012" name="PLoS Genet.">
        <title>Comparative analysis of the genomes of two field isolates of the rice blast fungus Magnaporthe oryzae.</title>
        <authorList>
            <person name="Xue M."/>
            <person name="Yang J."/>
            <person name="Li Z."/>
            <person name="Hu S."/>
            <person name="Yao N."/>
            <person name="Dean R.A."/>
            <person name="Zhao W."/>
            <person name="Shen M."/>
            <person name="Zhang H."/>
            <person name="Li C."/>
            <person name="Liu L."/>
            <person name="Cao L."/>
            <person name="Xu X."/>
            <person name="Xing Y."/>
            <person name="Hsiang T."/>
            <person name="Zhang Z."/>
            <person name="Xu J.R."/>
            <person name="Peng Y.L."/>
        </authorList>
    </citation>
    <scope>NUCLEOTIDE SEQUENCE [LARGE SCALE GENOMIC DNA]</scope>
    <source>
        <strain evidence="25">P131</strain>
    </source>
</reference>
<evidence type="ECO:0000256" key="11">
    <source>
        <dbReference type="ARBA" id="ARBA00023004"/>
    </source>
</evidence>
<dbReference type="InterPro" id="IPR006554">
    <property type="entry name" value="Helicase-like_DEXD_c2"/>
</dbReference>
<dbReference type="SMART" id="SM00491">
    <property type="entry name" value="HELICc2"/>
    <property type="match status" value="1"/>
</dbReference>
<evidence type="ECO:0000256" key="20">
    <source>
        <dbReference type="ARBA" id="ARBA00045008"/>
    </source>
</evidence>
<evidence type="ECO:0000256" key="7">
    <source>
        <dbReference type="ARBA" id="ARBA00022741"/>
    </source>
</evidence>
<evidence type="ECO:0000256" key="22">
    <source>
        <dbReference type="ARBA" id="ARBA00048954"/>
    </source>
</evidence>
<feature type="region of interest" description="Disordered" evidence="23">
    <location>
        <begin position="687"/>
        <end position="722"/>
    </location>
</feature>
<evidence type="ECO:0000256" key="13">
    <source>
        <dbReference type="ARBA" id="ARBA00023125"/>
    </source>
</evidence>
<evidence type="ECO:0000259" key="24">
    <source>
        <dbReference type="PROSITE" id="PS51193"/>
    </source>
</evidence>